<feature type="binding site" evidence="5">
    <location>
        <position position="187"/>
    </location>
    <ligand>
        <name>S-adenosyl-L-methionine</name>
        <dbReference type="ChEBI" id="CHEBI:59789"/>
    </ligand>
</feature>
<dbReference type="GO" id="GO:0102559">
    <property type="term" value="F:peptide chain release factor N(5)-glutamine methyltransferase activity"/>
    <property type="evidence" value="ECO:0007669"/>
    <property type="project" value="UniProtKB-EC"/>
</dbReference>
<evidence type="ECO:0000256" key="1">
    <source>
        <dbReference type="ARBA" id="ARBA00022603"/>
    </source>
</evidence>
<comment type="function">
    <text evidence="5">Methylates the class 1 translation termination release factors RF1/PrfA and RF2/PrfB on the glutamine residue of the universally conserved GGQ motif.</text>
</comment>
<keyword evidence="1 5" id="KW-0489">Methyltransferase</keyword>
<dbReference type="SUPFAM" id="SSF53335">
    <property type="entry name" value="S-adenosyl-L-methionine-dependent methyltransferases"/>
    <property type="match status" value="1"/>
</dbReference>
<dbReference type="KEGG" id="dpr:Despr_2474"/>
<organism evidence="8 9">
    <name type="scientific">Desulfobulbus propionicus (strain ATCC 33891 / DSM 2032 / VKM B-1956 / 1pr3)</name>
    <dbReference type="NCBI Taxonomy" id="577650"/>
    <lineage>
        <taxon>Bacteria</taxon>
        <taxon>Pseudomonadati</taxon>
        <taxon>Thermodesulfobacteriota</taxon>
        <taxon>Desulfobulbia</taxon>
        <taxon>Desulfobulbales</taxon>
        <taxon>Desulfobulbaceae</taxon>
        <taxon>Desulfobulbus</taxon>
    </lineage>
</organism>
<dbReference type="EC" id="2.1.1.297" evidence="5"/>
<dbReference type="PANTHER" id="PTHR18895">
    <property type="entry name" value="HEMK METHYLTRANSFERASE"/>
    <property type="match status" value="1"/>
</dbReference>
<dbReference type="InterPro" id="IPR029063">
    <property type="entry name" value="SAM-dependent_MTases_sf"/>
</dbReference>
<dbReference type="RefSeq" id="WP_015725138.1">
    <property type="nucleotide sequence ID" value="NC_014972.1"/>
</dbReference>
<sequence>MRIDTLLTDASRQLERAGIEEAALDARLLLQHLTAMSRSDVVLHGHESVDSQTVARYRQLIEQRCQRVPLQYLTGVQEFWSLAFTVSPAVLIPRPETEFMLEQVLTTCAGTTVERALDMCTGSGAIAVVLARELGRPVIAVDISEAALAVAADNVRCHGVANLVTLLCGDLFAALNPARTFDLIVSNPPYIAEAVIDQLEPEVAQAEPRLALSGGASGLESIARIAEAAQDFLCPGGWIFLEIGADQKHAVERLFHAPGLAYREVSVIHDWADRPRVVRARYVPSA</sequence>
<dbReference type="InterPro" id="IPR002052">
    <property type="entry name" value="DNA_methylase_N6_adenine_CS"/>
</dbReference>
<dbReference type="Proteomes" id="UP000006365">
    <property type="component" value="Chromosome"/>
</dbReference>
<comment type="catalytic activity">
    <reaction evidence="4 5">
        <text>L-glutaminyl-[peptide chain release factor] + S-adenosyl-L-methionine = N(5)-methyl-L-glutaminyl-[peptide chain release factor] + S-adenosyl-L-homocysteine + H(+)</text>
        <dbReference type="Rhea" id="RHEA:42896"/>
        <dbReference type="Rhea" id="RHEA-COMP:10271"/>
        <dbReference type="Rhea" id="RHEA-COMP:10272"/>
        <dbReference type="ChEBI" id="CHEBI:15378"/>
        <dbReference type="ChEBI" id="CHEBI:30011"/>
        <dbReference type="ChEBI" id="CHEBI:57856"/>
        <dbReference type="ChEBI" id="CHEBI:59789"/>
        <dbReference type="ChEBI" id="CHEBI:61891"/>
        <dbReference type="EC" id="2.1.1.297"/>
    </reaction>
</comment>
<evidence type="ECO:0000313" key="8">
    <source>
        <dbReference type="EMBL" id="ADW18612.1"/>
    </source>
</evidence>
<accession>A0A7U4DQ33</accession>
<keyword evidence="2 5" id="KW-0808">Transferase</keyword>
<comment type="caution">
    <text evidence="5">Lacks conserved residue(s) required for the propagation of feature annotation.</text>
</comment>
<evidence type="ECO:0000259" key="6">
    <source>
        <dbReference type="Pfam" id="PF05175"/>
    </source>
</evidence>
<dbReference type="InterPro" id="IPR050320">
    <property type="entry name" value="N5-glutamine_MTase"/>
</dbReference>
<keyword evidence="9" id="KW-1185">Reference proteome</keyword>
<feature type="binding site" evidence="5">
    <location>
        <position position="142"/>
    </location>
    <ligand>
        <name>S-adenosyl-L-methionine</name>
        <dbReference type="ChEBI" id="CHEBI:59789"/>
    </ligand>
</feature>
<dbReference type="AlphaFoldDB" id="A0A7U4DQ33"/>
<protein>
    <recommendedName>
        <fullName evidence="5">Release factor glutamine methyltransferase</fullName>
        <shortName evidence="5">RF MTase</shortName>
        <ecNumber evidence="5">2.1.1.297</ecNumber>
    </recommendedName>
    <alternativeName>
        <fullName evidence="5">N5-glutamine methyltransferase PrmC</fullName>
    </alternativeName>
    <alternativeName>
        <fullName evidence="5">Protein-(glutamine-N5) MTase PrmC</fullName>
    </alternativeName>
    <alternativeName>
        <fullName evidence="5">Protein-glutamine N-methyltransferase PrmC</fullName>
    </alternativeName>
</protein>
<dbReference type="GO" id="GO:0032259">
    <property type="term" value="P:methylation"/>
    <property type="evidence" value="ECO:0007669"/>
    <property type="project" value="UniProtKB-KW"/>
</dbReference>
<dbReference type="Gene3D" id="3.40.50.150">
    <property type="entry name" value="Vaccinia Virus protein VP39"/>
    <property type="match status" value="1"/>
</dbReference>
<dbReference type="GO" id="GO:0003676">
    <property type="term" value="F:nucleic acid binding"/>
    <property type="evidence" value="ECO:0007669"/>
    <property type="project" value="InterPro"/>
</dbReference>
<evidence type="ECO:0000256" key="3">
    <source>
        <dbReference type="ARBA" id="ARBA00022691"/>
    </source>
</evidence>
<reference evidence="8 9" key="1">
    <citation type="journal article" date="2011" name="Stand. Genomic Sci.">
        <title>Complete genome sequence of Desulfobulbus propionicus type strain (1pr3).</title>
        <authorList>
            <person name="Pagani I."/>
            <person name="Lapidus A."/>
            <person name="Nolan M."/>
            <person name="Lucas S."/>
            <person name="Hammon N."/>
            <person name="Deshpande S."/>
            <person name="Cheng J.F."/>
            <person name="Chertkov O."/>
            <person name="Davenport K."/>
            <person name="Tapia R."/>
            <person name="Han C."/>
            <person name="Goodwin L."/>
            <person name="Pitluck S."/>
            <person name="Liolios K."/>
            <person name="Mavromatis K."/>
            <person name="Ivanova N."/>
            <person name="Mikhailova N."/>
            <person name="Pati A."/>
            <person name="Chen A."/>
            <person name="Palaniappan K."/>
            <person name="Land M."/>
            <person name="Hauser L."/>
            <person name="Chang Y.J."/>
            <person name="Jeffries C.D."/>
            <person name="Detter J.C."/>
            <person name="Brambilla E."/>
            <person name="Kannan K.P."/>
            <person name="Djao O.D."/>
            <person name="Rohde M."/>
            <person name="Pukall R."/>
            <person name="Spring S."/>
            <person name="Goker M."/>
            <person name="Sikorski J."/>
            <person name="Woyke T."/>
            <person name="Bristow J."/>
            <person name="Eisen J.A."/>
            <person name="Markowitz V."/>
            <person name="Hugenholtz P."/>
            <person name="Kyrpides N.C."/>
            <person name="Klenk H.P."/>
        </authorList>
    </citation>
    <scope>NUCLEOTIDE SEQUENCE [LARGE SCALE GENOMIC DNA]</scope>
    <source>
        <strain evidence="9">ATCC 33891 / DSM 2032 / 1pr3</strain>
    </source>
</reference>
<evidence type="ECO:0000259" key="7">
    <source>
        <dbReference type="Pfam" id="PF17827"/>
    </source>
</evidence>
<dbReference type="EMBL" id="CP002364">
    <property type="protein sequence ID" value="ADW18612.1"/>
    <property type="molecule type" value="Genomic_DNA"/>
</dbReference>
<dbReference type="InterPro" id="IPR019874">
    <property type="entry name" value="RF_methyltr_PrmC"/>
</dbReference>
<feature type="binding site" evidence="5">
    <location>
        <begin position="187"/>
        <end position="190"/>
    </location>
    <ligand>
        <name>substrate</name>
    </ligand>
</feature>
<feature type="domain" description="Methyltransferase small" evidence="6">
    <location>
        <begin position="100"/>
        <end position="195"/>
    </location>
</feature>
<name>A0A7U4DQ33_DESPD</name>
<gene>
    <name evidence="5" type="primary">prmC</name>
    <name evidence="8" type="ordered locus">Despr_2474</name>
</gene>
<feature type="domain" description="Release factor glutamine methyltransferase N-terminal" evidence="7">
    <location>
        <begin position="6"/>
        <end position="75"/>
    </location>
</feature>
<proteinExistence type="inferred from homology"/>
<comment type="similarity">
    <text evidence="5">Belongs to the protein N5-glutamine methyltransferase family. PrmC subfamily.</text>
</comment>
<dbReference type="NCBIfam" id="TIGR03534">
    <property type="entry name" value="RF_mod_PrmC"/>
    <property type="match status" value="1"/>
</dbReference>
<dbReference type="NCBIfam" id="TIGR00536">
    <property type="entry name" value="hemK_fam"/>
    <property type="match status" value="1"/>
</dbReference>
<dbReference type="Pfam" id="PF05175">
    <property type="entry name" value="MTS"/>
    <property type="match status" value="1"/>
</dbReference>
<evidence type="ECO:0000256" key="2">
    <source>
        <dbReference type="ARBA" id="ARBA00022679"/>
    </source>
</evidence>
<evidence type="ECO:0000256" key="5">
    <source>
        <dbReference type="HAMAP-Rule" id="MF_02126"/>
    </source>
</evidence>
<dbReference type="Pfam" id="PF17827">
    <property type="entry name" value="PrmC_N"/>
    <property type="match status" value="1"/>
</dbReference>
<dbReference type="InterPro" id="IPR007848">
    <property type="entry name" value="Small_mtfrase_dom"/>
</dbReference>
<dbReference type="CDD" id="cd02440">
    <property type="entry name" value="AdoMet_MTases"/>
    <property type="match status" value="1"/>
</dbReference>
<dbReference type="PANTHER" id="PTHR18895:SF74">
    <property type="entry name" value="MTRF1L RELEASE FACTOR GLUTAMINE METHYLTRANSFERASE"/>
    <property type="match status" value="1"/>
</dbReference>
<dbReference type="Gene3D" id="1.10.8.10">
    <property type="entry name" value="DNA helicase RuvA subunit, C-terminal domain"/>
    <property type="match status" value="1"/>
</dbReference>
<dbReference type="PROSITE" id="PS00092">
    <property type="entry name" value="N6_MTASE"/>
    <property type="match status" value="1"/>
</dbReference>
<evidence type="ECO:0000256" key="4">
    <source>
        <dbReference type="ARBA" id="ARBA00048391"/>
    </source>
</evidence>
<dbReference type="HAMAP" id="MF_02126">
    <property type="entry name" value="RF_methyltr_PrmC"/>
    <property type="match status" value="1"/>
</dbReference>
<keyword evidence="3 5" id="KW-0949">S-adenosyl-L-methionine</keyword>
<evidence type="ECO:0000313" key="9">
    <source>
        <dbReference type="Proteomes" id="UP000006365"/>
    </source>
</evidence>
<dbReference type="InterPro" id="IPR040758">
    <property type="entry name" value="PrmC_N"/>
</dbReference>
<dbReference type="InterPro" id="IPR004556">
    <property type="entry name" value="HemK-like"/>
</dbReference>